<dbReference type="SUPFAM" id="SSF53474">
    <property type="entry name" value="alpha/beta-Hydrolases"/>
    <property type="match status" value="1"/>
</dbReference>
<gene>
    <name evidence="4" type="ORF">CHLNCDRAFT_50023</name>
</gene>
<sequence>MTLSERGEEDAGAEDPEDVLQAALLSQLPGSGGGGGGSCQPQATAAAQSDGDGSPKEDADSSHGMDSNGSTKESLDPKLSVASSEYDSEASSAGVMRSISPHYNARDDIILRFEFLRTNEMKIVIRAVWFAVLAGTVKLIVALYVKIDQPDSHYLQENTVPTINLCFAGILLSALLACWLMFFYRVYRSNLSKKRWSHRRKRAATLGGIEITLQLINCIFFIIPNAYVLGHLCSWFEPLVMWSAFVRWTIWNTIFLIFVIQAHSANPANGPYWRTCGKYVSRVDGAVMDAPLWTHWPKLIVWVAEEATLLVLGLVLDDPFEETDWDPTITDCRQQDWNCHFKRKPSWVAGSCCCILRWIFFIARALNNLKHLPYNGMRMANLTTRLQIKLRGLSLTFFMLCIISYSYVKPSTCSSYIISWLGFLPMQVVMTATAIANAYMTMPKRPDQTSILQVWLQEFAWLERDIPRKKEERSSCLPPDSHDSFCLECEPLWCFETTIKLMYWSFLVYDYQEEKRQSPYSPDTALLLYGLEHWECMWERSLDTKAIVGWSSDTVVIAFRGTASLANVKADLQAWRKRWPEGVGNPLMGTAPMVHQGFHRCYTANGFNDKLLSRLEHILYRCANEQKDADSEKPVNVYVTGCVQRTLCRVYLINVKCYTFGAPRTGNHAFARIYNEAVPDTWHIINSNDVVTSAAKFWVLYKRTGHRVLVNRLGDLVVRPNYVETAVRGVPGGASVRDHLLTQYQKAIMAVVAGQFGSMSFAAGRDGVLGLAEQRGNAAVTQPNAYRVGDVLHTAGLTRRELHVLRERGWDAYQRLVRQRAAKAKRKRSAWRRTKQDLPVQLEAVVVQEELSGAGTPLQQELPGTAGEGEQAAERPALAAAATAGDEEAAGGVEASAAAAESVVTDSTDGVLHTTQMNCRTQGGQRLHTICSLMPSREAGIAAAALPAAPQEDAPPMPQQPQAVQQLQAVAEEGDEESPPSTPHSPAQCQRRRWWQQPWKQLACALDWTTSSLATSSSDASSLASAPSSSTSSAVGYGDTRGSMGDAPAFPLVLDLGASGGAPRPGALPATAEQLSGRAMAAPAAAAANPNPHPAPTR</sequence>
<evidence type="ECO:0000256" key="2">
    <source>
        <dbReference type="SAM" id="Phobius"/>
    </source>
</evidence>
<dbReference type="CDD" id="cd00519">
    <property type="entry name" value="Lipase_3"/>
    <property type="match status" value="1"/>
</dbReference>
<dbReference type="Pfam" id="PF01764">
    <property type="entry name" value="Lipase_3"/>
    <property type="match status" value="1"/>
</dbReference>
<evidence type="ECO:0000313" key="5">
    <source>
        <dbReference type="Proteomes" id="UP000008141"/>
    </source>
</evidence>
<dbReference type="PANTHER" id="PTHR45856">
    <property type="entry name" value="ALPHA/BETA-HYDROLASES SUPERFAMILY PROTEIN"/>
    <property type="match status" value="1"/>
</dbReference>
<dbReference type="RefSeq" id="XP_005851569.1">
    <property type="nucleotide sequence ID" value="XM_005851507.1"/>
</dbReference>
<feature type="transmembrane region" description="Helical" evidence="2">
    <location>
        <begin position="388"/>
        <end position="408"/>
    </location>
</feature>
<feature type="domain" description="Fungal lipase-type" evidence="3">
    <location>
        <begin position="556"/>
        <end position="694"/>
    </location>
</feature>
<dbReference type="PANTHER" id="PTHR45856:SF24">
    <property type="entry name" value="FUNGAL LIPASE-LIKE DOMAIN-CONTAINING PROTEIN"/>
    <property type="match status" value="1"/>
</dbReference>
<keyword evidence="2" id="KW-1133">Transmembrane helix</keyword>
<feature type="region of interest" description="Disordered" evidence="1">
    <location>
        <begin position="1018"/>
        <end position="1098"/>
    </location>
</feature>
<feature type="transmembrane region" description="Helical" evidence="2">
    <location>
        <begin position="123"/>
        <end position="145"/>
    </location>
</feature>
<reference evidence="4 5" key="1">
    <citation type="journal article" date="2010" name="Plant Cell">
        <title>The Chlorella variabilis NC64A genome reveals adaptation to photosymbiosis, coevolution with viruses, and cryptic sex.</title>
        <authorList>
            <person name="Blanc G."/>
            <person name="Duncan G."/>
            <person name="Agarkova I."/>
            <person name="Borodovsky M."/>
            <person name="Gurnon J."/>
            <person name="Kuo A."/>
            <person name="Lindquist E."/>
            <person name="Lucas S."/>
            <person name="Pangilinan J."/>
            <person name="Polle J."/>
            <person name="Salamov A."/>
            <person name="Terry A."/>
            <person name="Yamada T."/>
            <person name="Dunigan D.D."/>
            <person name="Grigoriev I.V."/>
            <person name="Claverie J.M."/>
            <person name="Van Etten J.L."/>
        </authorList>
    </citation>
    <scope>NUCLEOTIDE SEQUENCE [LARGE SCALE GENOMIC DNA]</scope>
    <source>
        <strain evidence="4 5">NC64A</strain>
    </source>
</reference>
<feature type="compositionally biased region" description="Acidic residues" evidence="1">
    <location>
        <begin position="7"/>
        <end position="18"/>
    </location>
</feature>
<dbReference type="Gene3D" id="3.40.50.1820">
    <property type="entry name" value="alpha/beta hydrolase"/>
    <property type="match status" value="1"/>
</dbReference>
<dbReference type="InterPro" id="IPR002921">
    <property type="entry name" value="Fungal_lipase-type"/>
</dbReference>
<feature type="transmembrane region" description="Helical" evidence="2">
    <location>
        <begin position="347"/>
        <end position="367"/>
    </location>
</feature>
<dbReference type="Proteomes" id="UP000008141">
    <property type="component" value="Unassembled WGS sequence"/>
</dbReference>
<dbReference type="eggNOG" id="KOG4569">
    <property type="taxonomic scope" value="Eukaryota"/>
</dbReference>
<feature type="transmembrane region" description="Helical" evidence="2">
    <location>
        <begin position="205"/>
        <end position="227"/>
    </location>
</feature>
<feature type="compositionally biased region" description="Low complexity" evidence="1">
    <location>
        <begin position="1018"/>
        <end position="1034"/>
    </location>
</feature>
<dbReference type="AlphaFoldDB" id="E1Z559"/>
<feature type="compositionally biased region" description="Low complexity" evidence="1">
    <location>
        <begin position="960"/>
        <end position="971"/>
    </location>
</feature>
<feature type="transmembrane region" description="Helical" evidence="2">
    <location>
        <begin position="165"/>
        <end position="184"/>
    </location>
</feature>
<dbReference type="GeneID" id="17358951"/>
<evidence type="ECO:0000259" key="3">
    <source>
        <dbReference type="Pfam" id="PF01764"/>
    </source>
</evidence>
<protein>
    <recommendedName>
        <fullName evidence="3">Fungal lipase-type domain-containing protein</fullName>
    </recommendedName>
</protein>
<dbReference type="InterPro" id="IPR051218">
    <property type="entry name" value="Sec_MonoDiacylglyc_Lipase"/>
</dbReference>
<proteinExistence type="predicted"/>
<name>E1Z559_CHLVA</name>
<dbReference type="GO" id="GO:0006629">
    <property type="term" value="P:lipid metabolic process"/>
    <property type="evidence" value="ECO:0007669"/>
    <property type="project" value="InterPro"/>
</dbReference>
<feature type="compositionally biased region" description="Low complexity" evidence="1">
    <location>
        <begin position="1079"/>
        <end position="1090"/>
    </location>
</feature>
<dbReference type="InParanoid" id="E1Z559"/>
<feature type="region of interest" description="Disordered" evidence="1">
    <location>
        <begin position="854"/>
        <end position="876"/>
    </location>
</feature>
<dbReference type="OrthoDB" id="514788at2759"/>
<dbReference type="KEGG" id="cvr:CHLNCDRAFT_50023"/>
<dbReference type="InterPro" id="IPR029058">
    <property type="entry name" value="AB_hydrolase_fold"/>
</dbReference>
<feature type="region of interest" description="Disordered" evidence="1">
    <location>
        <begin position="1"/>
        <end position="83"/>
    </location>
</feature>
<feature type="compositionally biased region" description="Basic and acidic residues" evidence="1">
    <location>
        <begin position="53"/>
        <end position="63"/>
    </location>
</feature>
<dbReference type="CDD" id="cd00741">
    <property type="entry name" value="Lipase"/>
    <property type="match status" value="1"/>
</dbReference>
<keyword evidence="2" id="KW-0472">Membrane</keyword>
<organism evidence="5">
    <name type="scientific">Chlorella variabilis</name>
    <name type="common">Green alga</name>
    <dbReference type="NCBI Taxonomy" id="554065"/>
    <lineage>
        <taxon>Eukaryota</taxon>
        <taxon>Viridiplantae</taxon>
        <taxon>Chlorophyta</taxon>
        <taxon>core chlorophytes</taxon>
        <taxon>Trebouxiophyceae</taxon>
        <taxon>Chlorellales</taxon>
        <taxon>Chlorellaceae</taxon>
        <taxon>Chlorella clade</taxon>
        <taxon>Chlorella</taxon>
    </lineage>
</organism>
<keyword evidence="2" id="KW-0812">Transmembrane</keyword>
<accession>E1Z559</accession>
<feature type="transmembrane region" description="Helical" evidence="2">
    <location>
        <begin position="420"/>
        <end position="440"/>
    </location>
</feature>
<evidence type="ECO:0000313" key="4">
    <source>
        <dbReference type="EMBL" id="EFN59467.1"/>
    </source>
</evidence>
<feature type="region of interest" description="Disordered" evidence="1">
    <location>
        <begin position="949"/>
        <end position="992"/>
    </location>
</feature>
<evidence type="ECO:0000256" key="1">
    <source>
        <dbReference type="SAM" id="MobiDB-lite"/>
    </source>
</evidence>
<keyword evidence="5" id="KW-1185">Reference proteome</keyword>
<feature type="transmembrane region" description="Helical" evidence="2">
    <location>
        <begin position="239"/>
        <end position="260"/>
    </location>
</feature>
<dbReference type="EMBL" id="GL433836">
    <property type="protein sequence ID" value="EFN59467.1"/>
    <property type="molecule type" value="Genomic_DNA"/>
</dbReference>